<evidence type="ECO:0000256" key="2">
    <source>
        <dbReference type="SAM" id="Phobius"/>
    </source>
</evidence>
<evidence type="ECO:0000256" key="1">
    <source>
        <dbReference type="SAM" id="MobiDB-lite"/>
    </source>
</evidence>
<keyword evidence="2" id="KW-0812">Transmembrane</keyword>
<evidence type="ECO:0000313" key="4">
    <source>
        <dbReference type="Proteomes" id="UP000451354"/>
    </source>
</evidence>
<gene>
    <name evidence="3" type="ORF">FIC82_018640</name>
</gene>
<proteinExistence type="predicted"/>
<reference evidence="3 4" key="1">
    <citation type="journal article" date="2022" name="Int. J. Syst. Evol. Microbiol.">
        <title>Cellulosimicrobium protaetiae sp. nov., isolated from the gut of the larva of Protaetia brevitarsis seulensis.</title>
        <authorList>
            <person name="Le Han H."/>
            <person name="Nguyen T.T.H."/>
            <person name="Li Z."/>
            <person name="Shin N.R."/>
            <person name="Kim S.G."/>
        </authorList>
    </citation>
    <scope>NUCLEOTIDE SEQUENCE [LARGE SCALE GENOMIC DNA]</scope>
    <source>
        <strain evidence="3 4">BI34</strain>
    </source>
</reference>
<keyword evidence="2" id="KW-0472">Membrane</keyword>
<feature type="compositionally biased region" description="Acidic residues" evidence="1">
    <location>
        <begin position="36"/>
        <end position="51"/>
    </location>
</feature>
<dbReference type="AlphaFoldDB" id="A0A6M5UH24"/>
<dbReference type="EMBL" id="CP052757">
    <property type="protein sequence ID" value="QJW37886.1"/>
    <property type="molecule type" value="Genomic_DNA"/>
</dbReference>
<name>A0A6M5UH24_9MICO</name>
<feature type="transmembrane region" description="Helical" evidence="2">
    <location>
        <begin position="97"/>
        <end position="121"/>
    </location>
</feature>
<dbReference type="RefSeq" id="WP_154799475.1">
    <property type="nucleotide sequence ID" value="NZ_CP052757.1"/>
</dbReference>
<evidence type="ECO:0000313" key="3">
    <source>
        <dbReference type="EMBL" id="QJW37886.1"/>
    </source>
</evidence>
<feature type="transmembrane region" description="Helical" evidence="2">
    <location>
        <begin position="65"/>
        <end position="85"/>
    </location>
</feature>
<protein>
    <submittedName>
        <fullName evidence="3">Uncharacterized protein</fullName>
    </submittedName>
</protein>
<sequence length="131" mass="13314">MSSEQSPVPDGAAPDTSDAPEAVAAPAAVAPGAADEATDEATDEVEVEDVVDPTTVRRAPRYGRFLAVGVVLGTVLGLGVGGAWLQSPVSVPVFKPGVYFTVIVVTFAALGAGVAGLWAVLADRRSVRGRR</sequence>
<organism evidence="3 4">
    <name type="scientific">Cellulosimicrobium protaetiae</name>
    <dbReference type="NCBI Taxonomy" id="2587808"/>
    <lineage>
        <taxon>Bacteria</taxon>
        <taxon>Bacillati</taxon>
        <taxon>Actinomycetota</taxon>
        <taxon>Actinomycetes</taxon>
        <taxon>Micrococcales</taxon>
        <taxon>Promicromonosporaceae</taxon>
        <taxon>Cellulosimicrobium</taxon>
    </lineage>
</organism>
<keyword evidence="2" id="KW-1133">Transmembrane helix</keyword>
<accession>A0A6M5UH24</accession>
<feature type="compositionally biased region" description="Low complexity" evidence="1">
    <location>
        <begin position="19"/>
        <end position="35"/>
    </location>
</feature>
<dbReference type="Proteomes" id="UP000451354">
    <property type="component" value="Chromosome"/>
</dbReference>
<feature type="region of interest" description="Disordered" evidence="1">
    <location>
        <begin position="1"/>
        <end position="52"/>
    </location>
</feature>
<keyword evidence="4" id="KW-1185">Reference proteome</keyword>
<dbReference type="KEGG" id="cprt:FIC82_018640"/>